<dbReference type="AlphaFoldDB" id="X1HWW3"/>
<dbReference type="InterPro" id="IPR015943">
    <property type="entry name" value="WD40/YVTN_repeat-like_dom_sf"/>
</dbReference>
<dbReference type="Gene3D" id="2.130.10.10">
    <property type="entry name" value="YVTN repeat-like/Quinoprotein amine dehydrogenase"/>
    <property type="match status" value="1"/>
</dbReference>
<evidence type="ECO:0000313" key="1">
    <source>
        <dbReference type="EMBL" id="GAH58319.1"/>
    </source>
</evidence>
<organism evidence="1">
    <name type="scientific">marine sediment metagenome</name>
    <dbReference type="NCBI Taxonomy" id="412755"/>
    <lineage>
        <taxon>unclassified sequences</taxon>
        <taxon>metagenomes</taxon>
        <taxon>ecological metagenomes</taxon>
    </lineage>
</organism>
<accession>X1HWW3</accession>
<dbReference type="EMBL" id="BARU01019911">
    <property type="protein sequence ID" value="GAH58319.1"/>
    <property type="molecule type" value="Genomic_DNA"/>
</dbReference>
<proteinExistence type="predicted"/>
<dbReference type="InterPro" id="IPR011047">
    <property type="entry name" value="Quinoprotein_ADH-like_sf"/>
</dbReference>
<name>X1HWW3_9ZZZZ</name>
<protein>
    <submittedName>
        <fullName evidence="1">Uncharacterized protein</fullName>
    </submittedName>
</protein>
<reference evidence="1" key="1">
    <citation type="journal article" date="2014" name="Front. Microbiol.">
        <title>High frequency of phylogenetically diverse reductive dehalogenase-homologous genes in deep subseafloor sedimentary metagenomes.</title>
        <authorList>
            <person name="Kawai M."/>
            <person name="Futagami T."/>
            <person name="Toyoda A."/>
            <person name="Takaki Y."/>
            <person name="Nishi S."/>
            <person name="Hori S."/>
            <person name="Arai W."/>
            <person name="Tsubouchi T."/>
            <person name="Morono Y."/>
            <person name="Uchiyama I."/>
            <person name="Ito T."/>
            <person name="Fujiyama A."/>
            <person name="Inagaki F."/>
            <person name="Takami H."/>
        </authorList>
    </citation>
    <scope>NUCLEOTIDE SEQUENCE</scope>
    <source>
        <strain evidence="1">Expedition CK06-06</strain>
    </source>
</reference>
<comment type="caution">
    <text evidence="1">The sequence shown here is derived from an EMBL/GenBank/DDBJ whole genome shotgun (WGS) entry which is preliminary data.</text>
</comment>
<sequence length="49" mass="5218">MLCAYSVKDGKKLNELRFGDTPIFDGLAAAGGRLYVSTQSGQVFCFGGK</sequence>
<gene>
    <name evidence="1" type="ORF">S03H2_32753</name>
</gene>
<dbReference type="SUPFAM" id="SSF50998">
    <property type="entry name" value="Quinoprotein alcohol dehydrogenase-like"/>
    <property type="match status" value="1"/>
</dbReference>